<reference evidence="3 4" key="1">
    <citation type="submission" date="2020-08" db="EMBL/GenBank/DDBJ databases">
        <title>Genomic Encyclopedia of Type Strains, Phase IV (KMG-IV): sequencing the most valuable type-strain genomes for metagenomic binning, comparative biology and taxonomic classification.</title>
        <authorList>
            <person name="Goeker M."/>
        </authorList>
    </citation>
    <scope>NUCLEOTIDE SEQUENCE [LARGE SCALE GENOMIC DNA]</scope>
    <source>
        <strain evidence="3 4">DSM 5391</strain>
    </source>
</reference>
<comment type="cofactor">
    <cofactor evidence="1">
        <name>Zn(2+)</name>
        <dbReference type="ChEBI" id="CHEBI:29105"/>
    </cofactor>
</comment>
<evidence type="ECO:0000313" key="3">
    <source>
        <dbReference type="EMBL" id="MBB6447589.1"/>
    </source>
</evidence>
<sequence>MSYLVVVAHPDDEVLGAGATMYKLAREGHSVNVCILSGEVNARNYRPTTNELNEDVNSSMNILGVDRVIKGDFPNIQFNTAEHLKLVQFIESAIVETKADVIFTHHPADLNNDHLHTSLACQAAVRLFQRRNDIAPLKELLFMEVPSATEWGLNKAMNQFSPNTFIEVGEVSVDKKLEALAQYRGVMRDYPHPRSREVIKGLAAYRGGQSGMVYAEAFESVFRRGF</sequence>
<dbReference type="PANTHER" id="PTHR12993">
    <property type="entry name" value="N-ACETYLGLUCOSAMINYL-PHOSPHATIDYLINOSITOL DE-N-ACETYLASE-RELATED"/>
    <property type="match status" value="1"/>
</dbReference>
<dbReference type="InterPro" id="IPR024078">
    <property type="entry name" value="LmbE-like_dom_sf"/>
</dbReference>
<comment type="catalytic activity">
    <reaction evidence="2">
        <text>(S)-malyl N-acetyl-alpha-D-glucosaminide + H2O = (S)-malyl alpha-D-glucosaminide + acetate</text>
        <dbReference type="Rhea" id="RHEA:33411"/>
        <dbReference type="ChEBI" id="CHEBI:15377"/>
        <dbReference type="ChEBI" id="CHEBI:30089"/>
        <dbReference type="ChEBI" id="CHEBI:64870"/>
        <dbReference type="ChEBI" id="CHEBI:64871"/>
    </reaction>
</comment>
<name>A0A7X0HVD5_9BACI</name>
<organism evidence="3 4">
    <name type="scientific">Bacillus benzoevorans</name>
    <dbReference type="NCBI Taxonomy" id="1456"/>
    <lineage>
        <taxon>Bacteria</taxon>
        <taxon>Bacillati</taxon>
        <taxon>Bacillota</taxon>
        <taxon>Bacilli</taxon>
        <taxon>Bacillales</taxon>
        <taxon>Bacillaceae</taxon>
        <taxon>Bacillus</taxon>
    </lineage>
</organism>
<evidence type="ECO:0000313" key="4">
    <source>
        <dbReference type="Proteomes" id="UP000531594"/>
    </source>
</evidence>
<gene>
    <name evidence="3" type="ORF">HNR53_004275</name>
</gene>
<comment type="caution">
    <text evidence="3">The sequence shown here is derived from an EMBL/GenBank/DDBJ whole genome shotgun (WGS) entry which is preliminary data.</text>
</comment>
<dbReference type="GO" id="GO:0016811">
    <property type="term" value="F:hydrolase activity, acting on carbon-nitrogen (but not peptide) bonds, in linear amides"/>
    <property type="evidence" value="ECO:0007669"/>
    <property type="project" value="TreeGrafter"/>
</dbReference>
<dbReference type="InterPro" id="IPR003737">
    <property type="entry name" value="GlcNAc_PI_deacetylase-related"/>
</dbReference>
<keyword evidence="4" id="KW-1185">Reference proteome</keyword>
<dbReference type="PANTHER" id="PTHR12993:SF11">
    <property type="entry name" value="N-ACETYLGLUCOSAMINYL-PHOSPHATIDYLINOSITOL DE-N-ACETYLASE"/>
    <property type="match status" value="1"/>
</dbReference>
<dbReference type="Proteomes" id="UP000531594">
    <property type="component" value="Unassembled WGS sequence"/>
</dbReference>
<dbReference type="RefSeq" id="WP_184529692.1">
    <property type="nucleotide sequence ID" value="NZ_JACHGK010000024.1"/>
</dbReference>
<accession>A0A7X0HVD5</accession>
<dbReference type="AlphaFoldDB" id="A0A7X0HVD5"/>
<proteinExistence type="predicted"/>
<dbReference type="EMBL" id="JACHGK010000024">
    <property type="protein sequence ID" value="MBB6447589.1"/>
    <property type="molecule type" value="Genomic_DNA"/>
</dbReference>
<protein>
    <submittedName>
        <fullName evidence="3">LmbE family N-acetylglucosaminyl deacetylase</fullName>
    </submittedName>
</protein>
<evidence type="ECO:0000256" key="1">
    <source>
        <dbReference type="ARBA" id="ARBA00001947"/>
    </source>
</evidence>
<dbReference type="Gene3D" id="3.40.50.10320">
    <property type="entry name" value="LmbE-like"/>
    <property type="match status" value="1"/>
</dbReference>
<dbReference type="SUPFAM" id="SSF102588">
    <property type="entry name" value="LmbE-like"/>
    <property type="match status" value="1"/>
</dbReference>
<evidence type="ECO:0000256" key="2">
    <source>
        <dbReference type="ARBA" id="ARBA00024609"/>
    </source>
</evidence>
<dbReference type="Pfam" id="PF02585">
    <property type="entry name" value="PIG-L"/>
    <property type="match status" value="1"/>
</dbReference>